<name>A0A4R9LX76_9LEPT</name>
<gene>
    <name evidence="2" type="ORF">EHS15_10580</name>
</gene>
<proteinExistence type="predicted"/>
<reference evidence="2" key="1">
    <citation type="journal article" date="2019" name="PLoS Negl. Trop. Dis.">
        <title>Revisiting the worldwide diversity of Leptospira species in the environment.</title>
        <authorList>
            <person name="Vincent A.T."/>
            <person name="Schiettekatte O."/>
            <person name="Bourhy P."/>
            <person name="Veyrier F.J."/>
            <person name="Picardeau M."/>
        </authorList>
    </citation>
    <scope>NUCLEOTIDE SEQUENCE [LARGE SCALE GENOMIC DNA]</scope>
    <source>
        <strain evidence="2">201300427</strain>
    </source>
</reference>
<evidence type="ECO:0000313" key="3">
    <source>
        <dbReference type="Proteomes" id="UP000298058"/>
    </source>
</evidence>
<feature type="transmembrane region" description="Helical" evidence="1">
    <location>
        <begin position="105"/>
        <end position="123"/>
    </location>
</feature>
<dbReference type="RefSeq" id="WP_135760544.1">
    <property type="nucleotide sequence ID" value="NZ_RQHW01000042.1"/>
</dbReference>
<dbReference type="AlphaFoldDB" id="A0A4R9LX76"/>
<organism evidence="2 3">
    <name type="scientific">Leptospira idonii</name>
    <dbReference type="NCBI Taxonomy" id="1193500"/>
    <lineage>
        <taxon>Bacteria</taxon>
        <taxon>Pseudomonadati</taxon>
        <taxon>Spirochaetota</taxon>
        <taxon>Spirochaetia</taxon>
        <taxon>Leptospirales</taxon>
        <taxon>Leptospiraceae</taxon>
        <taxon>Leptospira</taxon>
    </lineage>
</organism>
<keyword evidence="1" id="KW-1133">Transmembrane helix</keyword>
<keyword evidence="3" id="KW-1185">Reference proteome</keyword>
<dbReference type="OrthoDB" id="337836at2"/>
<comment type="caution">
    <text evidence="2">The sequence shown here is derived from an EMBL/GenBank/DDBJ whole genome shotgun (WGS) entry which is preliminary data.</text>
</comment>
<keyword evidence="1" id="KW-0472">Membrane</keyword>
<accession>A0A4R9LX76</accession>
<feature type="transmembrane region" description="Helical" evidence="1">
    <location>
        <begin position="70"/>
        <end position="93"/>
    </location>
</feature>
<keyword evidence="1" id="KW-0812">Transmembrane</keyword>
<dbReference type="Proteomes" id="UP000298058">
    <property type="component" value="Unassembled WGS sequence"/>
</dbReference>
<protein>
    <submittedName>
        <fullName evidence="2">Uncharacterized protein</fullName>
    </submittedName>
</protein>
<sequence length="128" mass="14411">MKKHILRILGFGLIVWIIPMIVSMGFYSPEGKLTGDLFLFKTVMILVGNTTGCFLLFRLAKLKPESPKTFFTYTGLIWFLQNIGLDLLILIPMSGMSVPAYFVQIGLRYLVMIIIGATVGYSIQAQRE</sequence>
<evidence type="ECO:0000256" key="1">
    <source>
        <dbReference type="SAM" id="Phobius"/>
    </source>
</evidence>
<feature type="transmembrane region" description="Helical" evidence="1">
    <location>
        <begin position="5"/>
        <end position="26"/>
    </location>
</feature>
<evidence type="ECO:0000313" key="2">
    <source>
        <dbReference type="EMBL" id="TGN18860.1"/>
    </source>
</evidence>
<feature type="transmembrane region" description="Helical" evidence="1">
    <location>
        <begin position="38"/>
        <end position="58"/>
    </location>
</feature>
<dbReference type="EMBL" id="RQHW01000042">
    <property type="protein sequence ID" value="TGN18860.1"/>
    <property type="molecule type" value="Genomic_DNA"/>
</dbReference>